<dbReference type="Proteomes" id="UP000012040">
    <property type="component" value="Chromosome"/>
</dbReference>
<organism evidence="3 4">
    <name type="scientific">Pseudobdellovibrio exovorus JSS</name>
    <dbReference type="NCBI Taxonomy" id="1184267"/>
    <lineage>
        <taxon>Bacteria</taxon>
        <taxon>Pseudomonadati</taxon>
        <taxon>Bdellovibrionota</taxon>
        <taxon>Bdellovibrionia</taxon>
        <taxon>Bdellovibrionales</taxon>
        <taxon>Pseudobdellovibrionaceae</taxon>
        <taxon>Pseudobdellovibrio</taxon>
    </lineage>
</organism>
<name>M4V6L4_9BACT</name>
<accession>M4V6L4</accession>
<dbReference type="PATRIC" id="fig|1184267.3.peg.637"/>
<gene>
    <name evidence="3" type="ORF">A11Q_628</name>
</gene>
<dbReference type="HOGENOM" id="CLU_2803792_0_0_7"/>
<keyword evidence="2" id="KW-0472">Membrane</keyword>
<evidence type="ECO:0000256" key="2">
    <source>
        <dbReference type="SAM" id="Phobius"/>
    </source>
</evidence>
<sequence length="67" mass="7847">MENKNILQNNKGLILIESLFLSVAIAGLLIIFAKLIEHHRQQSKKYHFSQTWSESENDKRSLLFFSK</sequence>
<dbReference type="KEGG" id="bex:A11Q_628"/>
<dbReference type="EMBL" id="CP003537">
    <property type="protein sequence ID" value="AGH94848.1"/>
    <property type="molecule type" value="Genomic_DNA"/>
</dbReference>
<keyword evidence="4" id="KW-1185">Reference proteome</keyword>
<dbReference type="AlphaFoldDB" id="M4V6L4"/>
<keyword evidence="2" id="KW-0812">Transmembrane</keyword>
<feature type="region of interest" description="Disordered" evidence="1">
    <location>
        <begin position="47"/>
        <end position="67"/>
    </location>
</feature>
<evidence type="ECO:0000313" key="4">
    <source>
        <dbReference type="Proteomes" id="UP000012040"/>
    </source>
</evidence>
<protein>
    <submittedName>
        <fullName evidence="3">Uncharacterized protein</fullName>
    </submittedName>
</protein>
<evidence type="ECO:0000256" key="1">
    <source>
        <dbReference type="SAM" id="MobiDB-lite"/>
    </source>
</evidence>
<keyword evidence="2" id="KW-1133">Transmembrane helix</keyword>
<evidence type="ECO:0000313" key="3">
    <source>
        <dbReference type="EMBL" id="AGH94848.1"/>
    </source>
</evidence>
<feature type="transmembrane region" description="Helical" evidence="2">
    <location>
        <begin position="12"/>
        <end position="36"/>
    </location>
</feature>
<reference evidence="3 4" key="1">
    <citation type="journal article" date="2013" name="ISME J.">
        <title>By their genes ye shall know them: genomic signatures of predatory bacteria.</title>
        <authorList>
            <person name="Pasternak Z."/>
            <person name="Pietrokovski S."/>
            <person name="Rotem O."/>
            <person name="Gophna U."/>
            <person name="Lurie-Weinberger M.N."/>
            <person name="Jurkevitch E."/>
        </authorList>
    </citation>
    <scope>NUCLEOTIDE SEQUENCE [LARGE SCALE GENOMIC DNA]</scope>
    <source>
        <strain evidence="3 4">JSS</strain>
    </source>
</reference>
<proteinExistence type="predicted"/>